<proteinExistence type="predicted"/>
<dbReference type="PROSITE" id="PS50943">
    <property type="entry name" value="HTH_CROC1"/>
    <property type="match status" value="1"/>
</dbReference>
<evidence type="ECO:0000313" key="3">
    <source>
        <dbReference type="Proteomes" id="UP000069443"/>
    </source>
</evidence>
<dbReference type="InterPro" id="IPR010982">
    <property type="entry name" value="Lambda_DNA-bd_dom_sf"/>
</dbReference>
<reference evidence="3" key="2">
    <citation type="submission" date="2016-02" db="EMBL/GenBank/DDBJ databases">
        <title>Draft genome sequence of five rapidly growing Mycobacterium species.</title>
        <authorList>
            <person name="Katahira K."/>
            <person name="Gotou Y."/>
            <person name="Iida K."/>
            <person name="Ogura Y."/>
            <person name="Hayashi T."/>
        </authorList>
    </citation>
    <scope>NUCLEOTIDE SEQUENCE [LARGE SCALE GENOMIC DNA]</scope>
    <source>
        <strain evidence="3">JCM15298</strain>
    </source>
</reference>
<organism evidence="2 3">
    <name type="scientific">Mycolicibacterium canariasense</name>
    <name type="common">Mycobacterium canariasense</name>
    <dbReference type="NCBI Taxonomy" id="228230"/>
    <lineage>
        <taxon>Bacteria</taxon>
        <taxon>Bacillati</taxon>
        <taxon>Actinomycetota</taxon>
        <taxon>Actinomycetes</taxon>
        <taxon>Mycobacteriales</taxon>
        <taxon>Mycobacteriaceae</taxon>
        <taxon>Mycolicibacterium</taxon>
    </lineage>
</organism>
<accession>A0A100WIE5</accession>
<protein>
    <recommendedName>
        <fullName evidence="1">HTH cro/C1-type domain-containing protein</fullName>
    </recommendedName>
</protein>
<dbReference type="GO" id="GO:0003677">
    <property type="term" value="F:DNA binding"/>
    <property type="evidence" value="ECO:0007669"/>
    <property type="project" value="InterPro"/>
</dbReference>
<evidence type="ECO:0000259" key="1">
    <source>
        <dbReference type="PROSITE" id="PS50943"/>
    </source>
</evidence>
<dbReference type="SMART" id="SM00530">
    <property type="entry name" value="HTH_XRE"/>
    <property type="match status" value="1"/>
</dbReference>
<dbReference type="STRING" id="228230.RMCC_5836"/>
<dbReference type="CDD" id="cd00093">
    <property type="entry name" value="HTH_XRE"/>
    <property type="match status" value="1"/>
</dbReference>
<dbReference type="EMBL" id="BCSY01000111">
    <property type="protein sequence ID" value="GAS98871.1"/>
    <property type="molecule type" value="Genomic_DNA"/>
</dbReference>
<keyword evidence="3" id="KW-1185">Reference proteome</keyword>
<dbReference type="InterPro" id="IPR001387">
    <property type="entry name" value="Cro/C1-type_HTH"/>
</dbReference>
<gene>
    <name evidence="2" type="ORF">RMCC_5836</name>
</gene>
<reference evidence="3" key="1">
    <citation type="journal article" date="2016" name="Genome Announc.">
        <title>Draft Genome Sequences of Five Rapidly Growing Mycobacterium Species, M. thermoresistibile, M. fortuitum subsp. acetamidolyticum, M. canariasense, M. brisbanense, and M. novocastrense.</title>
        <authorList>
            <person name="Katahira K."/>
            <person name="Ogura Y."/>
            <person name="Gotoh Y."/>
            <person name="Hayashi T."/>
        </authorList>
    </citation>
    <scope>NUCLEOTIDE SEQUENCE [LARGE SCALE GENOMIC DNA]</scope>
    <source>
        <strain evidence="3">JCM15298</strain>
    </source>
</reference>
<feature type="domain" description="HTH cro/C1-type" evidence="1">
    <location>
        <begin position="23"/>
        <end position="78"/>
    </location>
</feature>
<sequence length="104" mass="12220">MVRKRPPRRRKEYWMRVKDPDRIRRRRKRLRLSQADLAHLVRRSQQAISLIERGDMRNISEDFALALAARLDVDWEDLFEAHEIEVGTAVTSDVHSTGGRQVSA</sequence>
<dbReference type="Gene3D" id="1.10.260.40">
    <property type="entry name" value="lambda repressor-like DNA-binding domains"/>
    <property type="match status" value="1"/>
</dbReference>
<dbReference type="AlphaFoldDB" id="A0A100WIE5"/>
<dbReference type="Proteomes" id="UP000069443">
    <property type="component" value="Unassembled WGS sequence"/>
</dbReference>
<evidence type="ECO:0000313" key="2">
    <source>
        <dbReference type="EMBL" id="GAS98871.1"/>
    </source>
</evidence>
<comment type="caution">
    <text evidence="2">The sequence shown here is derived from an EMBL/GenBank/DDBJ whole genome shotgun (WGS) entry which is preliminary data.</text>
</comment>
<dbReference type="Pfam" id="PF01381">
    <property type="entry name" value="HTH_3"/>
    <property type="match status" value="1"/>
</dbReference>
<dbReference type="SUPFAM" id="SSF47413">
    <property type="entry name" value="lambda repressor-like DNA-binding domains"/>
    <property type="match status" value="1"/>
</dbReference>
<dbReference type="OrthoDB" id="5149664at2"/>
<name>A0A100WIE5_MYCCR</name>